<dbReference type="Proteomes" id="UP001332192">
    <property type="component" value="Chromosome"/>
</dbReference>
<evidence type="ECO:0000313" key="2">
    <source>
        <dbReference type="Proteomes" id="UP001332192"/>
    </source>
</evidence>
<gene>
    <name evidence="1" type="ORF">U7230_12870</name>
</gene>
<organism evidence="1 2">
    <name type="scientific">Carboxydichorda subterranea</name>
    <dbReference type="NCBI Taxonomy" id="3109565"/>
    <lineage>
        <taxon>Bacteria</taxon>
        <taxon>Bacillati</taxon>
        <taxon>Bacillota</taxon>
        <taxon>Limnochordia</taxon>
        <taxon>Limnochordales</taxon>
        <taxon>Geochordaceae</taxon>
        <taxon>Carboxydichorda</taxon>
    </lineage>
</organism>
<dbReference type="Pfam" id="PF06245">
    <property type="entry name" value="DUF1015"/>
    <property type="match status" value="1"/>
</dbReference>
<reference evidence="1 2" key="1">
    <citation type="journal article" date="2024" name="Front. Microbiol.">
        <title>Novel thermophilic genera Geochorda gen. nov. and Carboxydochorda gen. nov. from the deep terrestrial subsurface reveal the ecophysiological diversity in the class Limnochordia.</title>
        <authorList>
            <person name="Karnachuk O.V."/>
            <person name="Lukina A.P."/>
            <person name="Avakyan M.R."/>
            <person name="Kadnikov V.V."/>
            <person name="Begmatov S."/>
            <person name="Beletsky A.V."/>
            <person name="Vlasova K.G."/>
            <person name="Novikov A.A."/>
            <person name="Shcherbakova V.A."/>
            <person name="Mardanov A.V."/>
            <person name="Ravin N.V."/>
        </authorList>
    </citation>
    <scope>NUCLEOTIDE SEQUENCE [LARGE SCALE GENOMIC DNA]</scope>
    <source>
        <strain evidence="1 2">L945</strain>
    </source>
</reference>
<proteinExistence type="predicted"/>
<dbReference type="InterPro" id="IPR008323">
    <property type="entry name" value="UCP033563"/>
</dbReference>
<sequence>MRRVAALRGVRFQPARVGSLEGVIAPPYDVVTRRHIQEYMERNPYNVIQLDVGLASTQDLRLGSWDEVGTRFRQWLDAGVLAVDPDPAVYVVRHRYRLMDGSDHVLTFALVGLRAGQGPERAALPHERTVAAVREDRIRQLRRCRAHFSPILALVSDPELAIQRALEAACQAPPGATAAAPDGGQIELWVHPAETGPGRAVMDALAAGVDGHPAIIADGHHRYEAACELAAQEAKGDGVAEEAGARWVLTGLASLEGGGLSILPVHRIVGPPGASTVERLRLALYDHFLTLSPAELPPSVRERQKEMVADPIQAARAVAEIRRHLGRPVAGVVWGPQAIEWMAVPAKAVWRGNASAPDYSGAAADVAMLHQGPLAAWRPAVDGDGAAPGGARDQQWIRYTPDPREAVRMVIEGAAAASILVAPIHLGDVRDAAAAGRRMPEKSTYFYPKLTSGLVIQDLDLPVQPWAPPGR</sequence>
<dbReference type="PANTHER" id="PTHR36454:SF1">
    <property type="entry name" value="DUF1015 DOMAIN-CONTAINING PROTEIN"/>
    <property type="match status" value="1"/>
</dbReference>
<accession>A0ABZ1BWP1</accession>
<keyword evidence="2" id="KW-1185">Reference proteome</keyword>
<protein>
    <submittedName>
        <fullName evidence="1">DUF1015 domain-containing protein</fullName>
    </submittedName>
</protein>
<dbReference type="PANTHER" id="PTHR36454">
    <property type="entry name" value="LMO2823 PROTEIN"/>
    <property type="match status" value="1"/>
</dbReference>
<name>A0ABZ1BWP1_9FIRM</name>
<dbReference type="EMBL" id="CP141615">
    <property type="protein sequence ID" value="WRP16966.1"/>
    <property type="molecule type" value="Genomic_DNA"/>
</dbReference>
<dbReference type="RefSeq" id="WP_324716238.1">
    <property type="nucleotide sequence ID" value="NZ_CP141615.1"/>
</dbReference>
<evidence type="ECO:0000313" key="1">
    <source>
        <dbReference type="EMBL" id="WRP16966.1"/>
    </source>
</evidence>